<dbReference type="CDD" id="cd00033">
    <property type="entry name" value="CCP"/>
    <property type="match status" value="1"/>
</dbReference>
<evidence type="ECO:0000313" key="10">
    <source>
        <dbReference type="Proteomes" id="UP001642484"/>
    </source>
</evidence>
<feature type="domain" description="Sushi" evidence="8">
    <location>
        <begin position="1327"/>
        <end position="1385"/>
    </location>
</feature>
<keyword evidence="1" id="KW-0768">Sushi</keyword>
<accession>A0ABP0K9J0</accession>
<keyword evidence="7" id="KW-0732">Signal</keyword>
<evidence type="ECO:0000256" key="4">
    <source>
        <dbReference type="ARBA" id="ARBA00023180"/>
    </source>
</evidence>
<dbReference type="Pfam" id="PF00084">
    <property type="entry name" value="Sushi"/>
    <property type="match status" value="2"/>
</dbReference>
<evidence type="ECO:0000259" key="8">
    <source>
        <dbReference type="PROSITE" id="PS50923"/>
    </source>
</evidence>
<dbReference type="PROSITE" id="PS50923">
    <property type="entry name" value="SUSHI"/>
    <property type="match status" value="1"/>
</dbReference>
<keyword evidence="3" id="KW-1015">Disulfide bond</keyword>
<feature type="signal peptide" evidence="7">
    <location>
        <begin position="1"/>
        <end position="18"/>
    </location>
</feature>
<protein>
    <recommendedName>
        <fullName evidence="8">Sushi domain-containing protein</fullName>
    </recommendedName>
</protein>
<name>A0ABP0K9J0_9DINO</name>
<dbReference type="EMBL" id="CAXAMN010007958">
    <property type="protein sequence ID" value="CAK9023460.1"/>
    <property type="molecule type" value="Genomic_DNA"/>
</dbReference>
<evidence type="ECO:0000313" key="9">
    <source>
        <dbReference type="EMBL" id="CAK9023460.1"/>
    </source>
</evidence>
<dbReference type="InterPro" id="IPR000436">
    <property type="entry name" value="Sushi_SCR_CCP_dom"/>
</dbReference>
<dbReference type="Gene3D" id="2.10.70.10">
    <property type="entry name" value="Complement Module, domain 1"/>
    <property type="match status" value="1"/>
</dbReference>
<evidence type="ECO:0000256" key="3">
    <source>
        <dbReference type="ARBA" id="ARBA00023157"/>
    </source>
</evidence>
<dbReference type="InterPro" id="IPR050350">
    <property type="entry name" value="Compl-Cell_Adhes-Reg"/>
</dbReference>
<dbReference type="SMART" id="SM00032">
    <property type="entry name" value="CCP"/>
    <property type="match status" value="7"/>
</dbReference>
<keyword evidence="6" id="KW-0812">Transmembrane</keyword>
<keyword evidence="10" id="KW-1185">Reference proteome</keyword>
<dbReference type="PANTHER" id="PTHR19325">
    <property type="entry name" value="COMPLEMENT COMPONENT-RELATED SUSHI DOMAIN-CONTAINING"/>
    <property type="match status" value="1"/>
</dbReference>
<evidence type="ECO:0000256" key="6">
    <source>
        <dbReference type="SAM" id="Phobius"/>
    </source>
</evidence>
<keyword evidence="4" id="KW-0325">Glycoprotein</keyword>
<keyword evidence="6" id="KW-0472">Membrane</keyword>
<dbReference type="Proteomes" id="UP001642484">
    <property type="component" value="Unassembled WGS sequence"/>
</dbReference>
<dbReference type="SUPFAM" id="SSF57535">
    <property type="entry name" value="Complement control module/SCR domain"/>
    <property type="match status" value="4"/>
</dbReference>
<feature type="region of interest" description="Disordered" evidence="5">
    <location>
        <begin position="2093"/>
        <end position="2129"/>
    </location>
</feature>
<evidence type="ECO:0000256" key="2">
    <source>
        <dbReference type="ARBA" id="ARBA00022737"/>
    </source>
</evidence>
<keyword evidence="2" id="KW-0677">Repeat</keyword>
<evidence type="ECO:0000256" key="5">
    <source>
        <dbReference type="SAM" id="MobiDB-lite"/>
    </source>
</evidence>
<feature type="chain" id="PRO_5046177529" description="Sushi domain-containing protein" evidence="7">
    <location>
        <begin position="19"/>
        <end position="2129"/>
    </location>
</feature>
<evidence type="ECO:0000256" key="1">
    <source>
        <dbReference type="ARBA" id="ARBA00022659"/>
    </source>
</evidence>
<feature type="transmembrane region" description="Helical" evidence="6">
    <location>
        <begin position="1866"/>
        <end position="1886"/>
    </location>
</feature>
<gene>
    <name evidence="9" type="ORF">CCMP2556_LOCUS15236</name>
</gene>
<feature type="compositionally biased region" description="Basic and acidic residues" evidence="5">
    <location>
        <begin position="2109"/>
        <end position="2123"/>
    </location>
</feature>
<proteinExistence type="predicted"/>
<evidence type="ECO:0000256" key="7">
    <source>
        <dbReference type="SAM" id="SignalP"/>
    </source>
</evidence>
<dbReference type="InterPro" id="IPR035976">
    <property type="entry name" value="Sushi/SCR/CCP_sf"/>
</dbReference>
<sequence>MSKLFLWIVFLLVRTLEAQLPLAIVRAYASSKEIEDLEKNFNVWNTVLPCDSDPGVAVDLILVYSRSFQENPLAQQATQNVINSFESGQAAWAICFRSITAFGANLSADEDVYDIRGYSARNDWANGPNMVFNFIMNSFYDGTFGTYDAMFFMELDAEPVRSNWLMQFISEAYDPFTAIRGSRYRGDTWDAYLSDIPQDVLFHINGNAIYNLTHPWMARLVEILDTEIYTNKLRTAFDVRMAALTLEEYANAQDIPYRGDSRLVGNYAQTLLNTSFEVIEYIRHGSAANVFNNVDEFNITLGVLNNSDMSALVASFYASHPFRKILVIGDDQGLEGSIEISTTRGPTVVEGFRKTEPWESAFCELAQRVTTKYVTFADSHAVLAAPIYVLVDAAGKPVLPYIPAESFYCTSTTTCTAELEEAETLFGVKLNYHQDIFETVFETEQFLRFCDAFKLVASNLGTYDSCGLVNGITADAFMAWAISITDEPFNFVPKNKERLGARSWGILATAHEVDTRNCSVYTEEQKTVIASNITHCGKIIEDASQCEMTTNCTWRPLFGSGRCVDTVESRFFNFFWTPPSVEETSTSVTTTSVTSTVSSTETSTVTGTTVTGTGTTVTGTATTQTVTVTSTWTTVTGTTSVTGTSVTGTTSASTVTGTSVTTVTSTTVSFTGTTVTYTTATWTALKQCFGGLPLDYETSSCQFVFSGGTCTVECIRPLWGSSEYVCDHTTGLFVGSLPTCTERYCEYPPGEEVSSFYQSDCQNITAGGMCVVSCPAGYVPAESMYFCGPDWTLWGILPPCERTQCDPGTLPPSTGADFSQCIWAQIFAGDICTVPCMFGYGGATPENMTCLESGDFQGQSLTCEPKSCVPTWPSNVSFEVNCRDASAASLASAVHGDICVAYCMQGYAGQSTQLQCVDGSFQGSLPTCLPVTCTWQGFTLRQNVDNTDCDGKKVEETCQLTCEVGYDATGSSNVLCQTDNFFSEPQLTCSPSTCGDLSLVSGFPAHVIGHDCASAAFQRSCSAFCLDGYRQEGGMASLKCSGGTVFEGYTNQSGQPPEPPTCVALPCTSGFPTMRGAVHNCSGVVTGESCTVEAMTGYEAVPALSVLLCLADGSLSGQMPEIQPARCADGNFSEGVGSTCRDKLVDAECWAYCQRGYVGDPQRYFCRVNAATGLPEVVAENVEATCAVDANATNTTAGGARRLQSTPCDATSAQSFGLQDVQFVHSCANLPHDEVCVAHCDFGWELTSAVQVLVCDTGNLQGILPECQPLPCNFSWPGPQVSHNCTGAVTGESCAASCIPGYTGQATSMYCSSSGNFAGTEPTCEPIVCDAPQMDPKFSHDCSGIQLGQTCTVVCAAGYDLAGEPGRISCSTDGSFTGELPNCSAVSCANIVPNDIAFGRDGCDGMIFGDICNVTCNPGYVANTTTLECSSQGALVGRLPICRAEPCSVSLLLRPELMSNCEGVTFGKNCSVFCAAGFEAADGAGLEQFSCKKGGLLEGALPNCVAAPCVDGLPLPSDRSDDNCTSLTFGETCTEQCAEGYGGAPVSYSCGSDSVATASSTSNCRISQCAGDVVPALLESTCTNVSFGRSCYAYCPPGYVGETLATRLQCFGPSSGLPVVGNAQDVVTLRGTLPDCAAAPCTSNIPWQVEYQHNCSTVVTGQHCMVSCADGWFGDVQVLSCQASGVLRGDYPSCVTTTYTSTWTTTRTVLMRLLKMNGAYRLDWSNRNASKDSLAESAVEQSLYSILNGTLEDRMSPVITVRVNQSDVQDAVDLLFEIELWVTNDTVLLLAEELEQLFDPAHVPVVQAALRNSGVESLSTVTIARFEGTFVVDGTETVATVVFVATAFEAGEMVETDEHPKNASALIVPLVLLVMLLTVVTGYIFVRVRRMMLAQAERRRQRKAAAQEMHASVLPGDKGGAKGREVRIMEGREEVQEVPAMREILDERDDFKAKTKSSLSMSGDELQLMADLGISLQEEDDVSMTEEEKQMLKDAGLSFTQDDESSIGGEMRFELSELGITLEGGSKSSLELSGEENRQLEEAGIQFEDDEEEEEYPMLEDDLAREIIDVDDLFEEDSNLFSEDERDRSVRVEVMDTSTHPPRINPSRDLSDVGIHFEDDGTSEHQYVV</sequence>
<keyword evidence="6" id="KW-1133">Transmembrane helix</keyword>
<comment type="caution">
    <text evidence="9">The sequence shown here is derived from an EMBL/GenBank/DDBJ whole genome shotgun (WGS) entry which is preliminary data.</text>
</comment>
<dbReference type="PANTHER" id="PTHR19325:SF560">
    <property type="entry name" value="SUSHI, VON WILLEBRAND FACTOR TYPE A, EGF AND PENTRAXIN DOMAIN-CONTAINING PROTEIN 1"/>
    <property type="match status" value="1"/>
</dbReference>
<organism evidence="9 10">
    <name type="scientific">Durusdinium trenchii</name>
    <dbReference type="NCBI Taxonomy" id="1381693"/>
    <lineage>
        <taxon>Eukaryota</taxon>
        <taxon>Sar</taxon>
        <taxon>Alveolata</taxon>
        <taxon>Dinophyceae</taxon>
        <taxon>Suessiales</taxon>
        <taxon>Symbiodiniaceae</taxon>
        <taxon>Durusdinium</taxon>
    </lineage>
</organism>
<reference evidence="9 10" key="1">
    <citation type="submission" date="2024-02" db="EMBL/GenBank/DDBJ databases">
        <authorList>
            <person name="Chen Y."/>
            <person name="Shah S."/>
            <person name="Dougan E. K."/>
            <person name="Thang M."/>
            <person name="Chan C."/>
        </authorList>
    </citation>
    <scope>NUCLEOTIDE SEQUENCE [LARGE SCALE GENOMIC DNA]</scope>
</reference>